<dbReference type="PROSITE" id="PS51480">
    <property type="entry name" value="DHAL"/>
    <property type="match status" value="1"/>
</dbReference>
<organism evidence="19 20">
    <name type="scientific">Scylla paramamosain</name>
    <name type="common">Mud crab</name>
    <dbReference type="NCBI Taxonomy" id="85552"/>
    <lineage>
        <taxon>Eukaryota</taxon>
        <taxon>Metazoa</taxon>
        <taxon>Ecdysozoa</taxon>
        <taxon>Arthropoda</taxon>
        <taxon>Crustacea</taxon>
        <taxon>Multicrustacea</taxon>
        <taxon>Malacostraca</taxon>
        <taxon>Eumalacostraca</taxon>
        <taxon>Eucarida</taxon>
        <taxon>Decapoda</taxon>
        <taxon>Pleocyemata</taxon>
        <taxon>Brachyura</taxon>
        <taxon>Eubrachyura</taxon>
        <taxon>Portunoidea</taxon>
        <taxon>Portunidae</taxon>
        <taxon>Portuninae</taxon>
        <taxon>Scylla</taxon>
    </lineage>
</organism>
<evidence type="ECO:0000256" key="1">
    <source>
        <dbReference type="ARBA" id="ARBA00008757"/>
    </source>
</evidence>
<evidence type="ECO:0000256" key="14">
    <source>
        <dbReference type="ARBA" id="ARBA00047974"/>
    </source>
</evidence>
<evidence type="ECO:0000256" key="9">
    <source>
        <dbReference type="ARBA" id="ARBA00022840"/>
    </source>
</evidence>
<dbReference type="PANTHER" id="PTHR28629">
    <property type="entry name" value="TRIOKINASE/FMN CYCLASE"/>
    <property type="match status" value="1"/>
</dbReference>
<evidence type="ECO:0000313" key="19">
    <source>
        <dbReference type="EMBL" id="KAK8393387.1"/>
    </source>
</evidence>
<keyword evidence="7" id="KW-0547">Nucleotide-binding</keyword>
<evidence type="ECO:0000256" key="4">
    <source>
        <dbReference type="ARBA" id="ARBA00012578"/>
    </source>
</evidence>
<dbReference type="EC" id="2.7.1.29" evidence="2"/>
<evidence type="ECO:0000256" key="15">
    <source>
        <dbReference type="ARBA" id="ARBA00048526"/>
    </source>
</evidence>
<evidence type="ECO:0000256" key="2">
    <source>
        <dbReference type="ARBA" id="ARBA00012107"/>
    </source>
</evidence>
<keyword evidence="20" id="KW-1185">Reference proteome</keyword>
<dbReference type="FunFam" id="3.30.1180.20:FF:000001">
    <property type="entry name" value="Dihydroxyacetone kinase 1"/>
    <property type="match status" value="1"/>
</dbReference>
<keyword evidence="10" id="KW-0170">Cobalt</keyword>
<proteinExistence type="inferred from homology"/>
<comment type="catalytic activity">
    <reaction evidence="14">
        <text>D-glyceraldehyde + ATP = D-glyceraldehyde 3-phosphate + ADP + H(+)</text>
        <dbReference type="Rhea" id="RHEA:13941"/>
        <dbReference type="ChEBI" id="CHEBI:15378"/>
        <dbReference type="ChEBI" id="CHEBI:17378"/>
        <dbReference type="ChEBI" id="CHEBI:30616"/>
        <dbReference type="ChEBI" id="CHEBI:59776"/>
        <dbReference type="ChEBI" id="CHEBI:456216"/>
        <dbReference type="EC" id="2.7.1.28"/>
    </reaction>
</comment>
<comment type="catalytic activity">
    <reaction evidence="15">
        <text>FAD = riboflavin cyclic-4',5'-phosphate + AMP + H(+)</text>
        <dbReference type="Rhea" id="RHEA:13729"/>
        <dbReference type="ChEBI" id="CHEBI:15378"/>
        <dbReference type="ChEBI" id="CHEBI:57692"/>
        <dbReference type="ChEBI" id="CHEBI:76202"/>
        <dbReference type="ChEBI" id="CHEBI:456215"/>
        <dbReference type="EC" id="4.6.1.15"/>
    </reaction>
</comment>
<dbReference type="SMART" id="SM01120">
    <property type="entry name" value="Dak2"/>
    <property type="match status" value="1"/>
</dbReference>
<keyword evidence="9" id="KW-0067">ATP-binding</keyword>
<comment type="similarity">
    <text evidence="1">Belongs to the dihydroxyacetone kinase (DAK) family.</text>
</comment>
<dbReference type="AlphaFoldDB" id="A0AAW0U055"/>
<feature type="domain" description="DhaK" evidence="18">
    <location>
        <begin position="9"/>
        <end position="343"/>
    </location>
</feature>
<dbReference type="Gene3D" id="1.25.40.340">
    <property type="match status" value="1"/>
</dbReference>
<reference evidence="19 20" key="1">
    <citation type="submission" date="2023-03" db="EMBL/GenBank/DDBJ databases">
        <title>High-quality genome of Scylla paramamosain provides insights in environmental adaptation.</title>
        <authorList>
            <person name="Zhang L."/>
        </authorList>
    </citation>
    <scope>NUCLEOTIDE SEQUENCE [LARGE SCALE GENOMIC DNA]</scope>
    <source>
        <strain evidence="19">LZ_2023a</strain>
        <tissue evidence="19">Muscle</tissue>
    </source>
</reference>
<gene>
    <name evidence="19" type="ORF">O3P69_013406</name>
</gene>
<evidence type="ECO:0000256" key="12">
    <source>
        <dbReference type="ARBA" id="ARBA00045490"/>
    </source>
</evidence>
<accession>A0AAW0U055</accession>
<evidence type="ECO:0000256" key="3">
    <source>
        <dbReference type="ARBA" id="ARBA00012110"/>
    </source>
</evidence>
<dbReference type="SUPFAM" id="SSF101473">
    <property type="entry name" value="DhaL-like"/>
    <property type="match status" value="1"/>
</dbReference>
<dbReference type="InterPro" id="IPR036117">
    <property type="entry name" value="DhaL_dom_sf"/>
</dbReference>
<evidence type="ECO:0000259" key="17">
    <source>
        <dbReference type="PROSITE" id="PS51480"/>
    </source>
</evidence>
<dbReference type="PANTHER" id="PTHR28629:SF4">
    <property type="entry name" value="TRIOKINASE_FMN CYCLASE"/>
    <property type="match status" value="1"/>
</dbReference>
<evidence type="ECO:0000259" key="18">
    <source>
        <dbReference type="PROSITE" id="PS51481"/>
    </source>
</evidence>
<keyword evidence="8" id="KW-0418">Kinase</keyword>
<keyword evidence="6" id="KW-0808">Transferase</keyword>
<dbReference type="Pfam" id="PF02734">
    <property type="entry name" value="Dak2"/>
    <property type="match status" value="1"/>
</dbReference>
<dbReference type="SUPFAM" id="SSF82549">
    <property type="entry name" value="DAK1/DegV-like"/>
    <property type="match status" value="1"/>
</dbReference>
<dbReference type="InterPro" id="IPR004006">
    <property type="entry name" value="DhaK_dom"/>
</dbReference>
<dbReference type="EMBL" id="JARAKH010000021">
    <property type="protein sequence ID" value="KAK8393388.1"/>
    <property type="molecule type" value="Genomic_DNA"/>
</dbReference>
<protein>
    <recommendedName>
        <fullName evidence="5">Triokinase/FMN cyclase</fullName>
        <ecNumber evidence="3">2.7.1.28</ecNumber>
        <ecNumber evidence="2">2.7.1.29</ecNumber>
        <ecNumber evidence="4">4.6.1.15</ecNumber>
    </recommendedName>
    <alternativeName>
        <fullName evidence="11">Bifunctional ATP-dependent dihydroxyacetone kinase/FAD-AMP lyase (cyclizing)</fullName>
    </alternativeName>
</protein>
<evidence type="ECO:0000256" key="7">
    <source>
        <dbReference type="ARBA" id="ARBA00022741"/>
    </source>
</evidence>
<dbReference type="EMBL" id="JARAKH010000021">
    <property type="protein sequence ID" value="KAK8393387.1"/>
    <property type="molecule type" value="Genomic_DNA"/>
</dbReference>
<dbReference type="GO" id="GO:0004371">
    <property type="term" value="F:glycerone kinase activity"/>
    <property type="evidence" value="ECO:0007669"/>
    <property type="project" value="UniProtKB-EC"/>
</dbReference>
<comment type="catalytic activity">
    <reaction evidence="16">
        <text>dihydroxyacetone + ATP = dihydroxyacetone phosphate + ADP + H(+)</text>
        <dbReference type="Rhea" id="RHEA:15773"/>
        <dbReference type="ChEBI" id="CHEBI:15378"/>
        <dbReference type="ChEBI" id="CHEBI:16016"/>
        <dbReference type="ChEBI" id="CHEBI:30616"/>
        <dbReference type="ChEBI" id="CHEBI:57642"/>
        <dbReference type="ChEBI" id="CHEBI:456216"/>
        <dbReference type="EC" id="2.7.1.29"/>
    </reaction>
</comment>
<dbReference type="EC" id="4.6.1.15" evidence="4"/>
<comment type="caution">
    <text evidence="19">The sequence shown here is derived from an EMBL/GenBank/DDBJ whole genome shotgun (WGS) entry which is preliminary data.</text>
</comment>
<evidence type="ECO:0000256" key="5">
    <source>
        <dbReference type="ARBA" id="ARBA00018932"/>
    </source>
</evidence>
<dbReference type="Gene3D" id="3.40.50.10440">
    <property type="entry name" value="Dihydroxyacetone kinase, domain 1"/>
    <property type="match status" value="1"/>
</dbReference>
<dbReference type="InterPro" id="IPR050861">
    <property type="entry name" value="Dihydroxyacetone_Kinase"/>
</dbReference>
<dbReference type="GO" id="GO:0019563">
    <property type="term" value="P:glycerol catabolic process"/>
    <property type="evidence" value="ECO:0007669"/>
    <property type="project" value="TreeGrafter"/>
</dbReference>
<evidence type="ECO:0000256" key="6">
    <source>
        <dbReference type="ARBA" id="ARBA00022679"/>
    </source>
</evidence>
<dbReference type="InterPro" id="IPR004007">
    <property type="entry name" value="DhaL_dom"/>
</dbReference>
<name>A0AAW0U055_SCYPA</name>
<dbReference type="FunFam" id="1.25.40.340:FF:000002">
    <property type="entry name" value="Dihydroxyacetone kinase, L subunit"/>
    <property type="match status" value="1"/>
</dbReference>
<evidence type="ECO:0000256" key="11">
    <source>
        <dbReference type="ARBA" id="ARBA00032426"/>
    </source>
</evidence>
<evidence type="ECO:0000256" key="10">
    <source>
        <dbReference type="ARBA" id="ARBA00023285"/>
    </source>
</evidence>
<evidence type="ECO:0000313" key="20">
    <source>
        <dbReference type="Proteomes" id="UP001487740"/>
    </source>
</evidence>
<dbReference type="Pfam" id="PF02733">
    <property type="entry name" value="Dak1"/>
    <property type="match status" value="1"/>
</dbReference>
<feature type="domain" description="DhaL" evidence="17">
    <location>
        <begin position="382"/>
        <end position="578"/>
    </location>
</feature>
<dbReference type="PROSITE" id="PS51481">
    <property type="entry name" value="DHAK"/>
    <property type="match status" value="1"/>
</dbReference>
<comment type="function">
    <text evidence="12">Catalyzes both the phosphorylation of dihydroxyacetone and of glyceraldehyde, and the splitting of ribonucleoside diphosphate-X compounds among which FAD is the best substrate. Represses IFIH1-mediated cellular antiviral response.</text>
</comment>
<dbReference type="Proteomes" id="UP001487740">
    <property type="component" value="Unassembled WGS sequence"/>
</dbReference>
<dbReference type="GO" id="GO:0005829">
    <property type="term" value="C:cytosol"/>
    <property type="evidence" value="ECO:0007669"/>
    <property type="project" value="TreeGrafter"/>
</dbReference>
<dbReference type="GO" id="GO:0050354">
    <property type="term" value="F:triokinase activity"/>
    <property type="evidence" value="ECO:0007669"/>
    <property type="project" value="UniProtKB-EC"/>
</dbReference>
<dbReference type="Gene3D" id="3.30.1180.20">
    <property type="entry name" value="Dihydroxyacetone kinase, domain 2"/>
    <property type="match status" value="1"/>
</dbReference>
<evidence type="ECO:0000256" key="13">
    <source>
        <dbReference type="ARBA" id="ARBA00046681"/>
    </source>
</evidence>
<dbReference type="FunFam" id="3.40.50.10440:FF:000001">
    <property type="entry name" value="Dihydroxyacetone kinase, DhaK subunit"/>
    <property type="match status" value="1"/>
</dbReference>
<comment type="subunit">
    <text evidence="13">Homodimer. Interacts with IFIH1 (via the CARD domains), the interaction is inhibited by viral infection.</text>
</comment>
<dbReference type="GO" id="GO:0005524">
    <property type="term" value="F:ATP binding"/>
    <property type="evidence" value="ECO:0007669"/>
    <property type="project" value="UniProtKB-KW"/>
</dbReference>
<evidence type="ECO:0000256" key="16">
    <source>
        <dbReference type="ARBA" id="ARBA00048898"/>
    </source>
</evidence>
<dbReference type="GO" id="GO:0034012">
    <property type="term" value="F:FAD-AMP lyase (cyclizing) activity"/>
    <property type="evidence" value="ECO:0007669"/>
    <property type="project" value="UniProtKB-EC"/>
</dbReference>
<dbReference type="EC" id="2.7.1.28" evidence="3"/>
<evidence type="ECO:0000256" key="8">
    <source>
        <dbReference type="ARBA" id="ARBA00022777"/>
    </source>
</evidence>
<sequence>MSVSQLLASSERCVDEGLEGVVAANPGYVLLPKQRVVVERGRVLQGPCRRNGVALVSGGGSGHEPFSAGYVGRGMLAASVSGHVFASPPAANVAAAITAVGKDNPDGVLVIVFNYTGDRINFGLAVERCRAAGMKVEMYVSGDDSALTQLEGTAGRRGLCGTHFIFKIVGALVAQGGSLAEALDTCRRISEATGTIGVAASGCTLPGGTAPLFTVGAGQLELGLGVHGEAGAATIPSGSPREVVAALLAHLTRQDSATRLDLKSGDEVAVIVNNLGCLTQLEMTNITKEVISQLKSRGVKPLRVYPGALMTSLDMRGFHVSVLRLKDPSWLALLDAPTAAPAWCAPCLADMEGEVLVPDLEPAPCHEKSENIYTLREEGHVRTVRQCLEAVVAKMPQHEESLNALDAECGDGDCGSTFLQGVAGLSKQLASLPLSQPARVLSVLAEIAATNMGGSSGGIYSIFFTAAAATMACPRDSHRATWAAALRAGVEAISKYGGAAQGDRTMLDALVPAVEALEGSKAHEDFTTVLRTMAGAADEGARNTCNMKPRAGRATYVRHEKAQRGGRWGALCGFGLGRCQSPLVSLHALVLH</sequence>